<keyword evidence="1" id="KW-0347">Helicase</keyword>
<name>A0AC61QT01_9BACT</name>
<keyword evidence="1" id="KW-0547">Nucleotide-binding</keyword>
<reference evidence="1" key="1">
    <citation type="submission" date="2019-04" db="EMBL/GenBank/DDBJ databases">
        <title>Microbes associate with the intestines of laboratory mice.</title>
        <authorList>
            <person name="Navarre W."/>
            <person name="Wong E."/>
            <person name="Huang K."/>
            <person name="Tropini C."/>
            <person name="Ng K."/>
            <person name="Yu B."/>
        </authorList>
    </citation>
    <scope>NUCLEOTIDE SEQUENCE</scope>
    <source>
        <strain evidence="1">NM73_A23</strain>
    </source>
</reference>
<dbReference type="Proteomes" id="UP000308886">
    <property type="component" value="Unassembled WGS sequence"/>
</dbReference>
<protein>
    <submittedName>
        <fullName evidence="1">RecQ family ATP-dependent DNA helicase</fullName>
    </submittedName>
</protein>
<comment type="caution">
    <text evidence="1">The sequence shown here is derived from an EMBL/GenBank/DDBJ whole genome shotgun (WGS) entry which is preliminary data.</text>
</comment>
<evidence type="ECO:0000313" key="2">
    <source>
        <dbReference type="Proteomes" id="UP000308886"/>
    </source>
</evidence>
<sequence length="635" mass="72393">MTDTLEPDYKQILKQYFGYDNFRGIQQEIIESIGAGHDTLGLMPTGGGKSVTFQVPALSMPGVCLVITPLISLMKDQVDHLRQRGITAYALHSGLSHNDVVQILDNCIYGNIKFLYVSPERLSSYIFLAKLRHIKVSFITIDEAHCISQWGYDFRPAYLRIADLRALLPGKAVLALTATATPPVIEDIQKQLAFNEGRVFRMSFRRDNISYIVRETVDRRGEIIHILNSVSGSAIVYVNSRQATKEFSSVLNQAGISATFFHAGLDIAVKTKRQHDWHCGTTRVIVATNAFGMGIDKPDVRLVIHADVPSSIEAYFQEAGRAGRDGKLSYAVLITMKSTPAFMRRRLLQCFPDKEYIRKVYERLAYFYEIGVGMGKGLSVIFPLDKFCLVYSYSTYAVDAALHILDNAGYISYDTTPDDNSRVKFIVNRDDLYRLRSIPKEEEDMIDAMMRIYSGLFSDFVYVDIRAIAFKCSSTPQRIYTLFKDLRQRGIIEFIPPRTEPRLTFLVSRVDESHVYIPEEAYDNLRDRMVEHIESMIHYINCDAICRQQQLIRYFGEASDYECGKCDVCIEKKKHPQDPPAEIKKTILDLLADGNKHHIMEIAQLPYKRELINQTIAELFENDDITSDGIMVKIY</sequence>
<accession>A0AC61QT01</accession>
<keyword evidence="2" id="KW-1185">Reference proteome</keyword>
<dbReference type="EMBL" id="SRZC01000003">
    <property type="protein sequence ID" value="TGX83574.1"/>
    <property type="molecule type" value="Genomic_DNA"/>
</dbReference>
<organism evidence="1 2">
    <name type="scientific">Palleniella muris</name>
    <dbReference type="NCBI Taxonomy" id="3038145"/>
    <lineage>
        <taxon>Bacteria</taxon>
        <taxon>Pseudomonadati</taxon>
        <taxon>Bacteroidota</taxon>
        <taxon>Bacteroidia</taxon>
        <taxon>Bacteroidales</taxon>
        <taxon>Prevotellaceae</taxon>
        <taxon>Palleniella</taxon>
    </lineage>
</organism>
<proteinExistence type="predicted"/>
<evidence type="ECO:0000313" key="1">
    <source>
        <dbReference type="EMBL" id="TGX83574.1"/>
    </source>
</evidence>
<keyword evidence="1" id="KW-0378">Hydrolase</keyword>
<gene>
    <name evidence="1" type="ORF">E5358_02705</name>
</gene>
<keyword evidence="1" id="KW-0067">ATP-binding</keyword>